<dbReference type="EMBL" id="JAAVTK010000016">
    <property type="protein sequence ID" value="NKI91388.1"/>
    <property type="molecule type" value="Genomic_DNA"/>
</dbReference>
<comment type="caution">
    <text evidence="2">The sequence shown here is derived from an EMBL/GenBank/DDBJ whole genome shotgun (WGS) entry which is preliminary data.</text>
</comment>
<organism evidence="2 3">
    <name type="scientific">Hymenobacter artigasi</name>
    <dbReference type="NCBI Taxonomy" id="2719616"/>
    <lineage>
        <taxon>Bacteria</taxon>
        <taxon>Pseudomonadati</taxon>
        <taxon>Bacteroidota</taxon>
        <taxon>Cytophagia</taxon>
        <taxon>Cytophagales</taxon>
        <taxon>Hymenobacteraceae</taxon>
        <taxon>Hymenobacter</taxon>
    </lineage>
</organism>
<gene>
    <name evidence="2" type="ORF">HBN54_004005</name>
</gene>
<evidence type="ECO:0000313" key="3">
    <source>
        <dbReference type="Proteomes" id="UP000717634"/>
    </source>
</evidence>
<reference evidence="2 3" key="1">
    <citation type="submission" date="2020-03" db="EMBL/GenBank/DDBJ databases">
        <title>Genomic Encyclopedia of Type Strains, Phase IV (KMG-V): Genome sequencing to study the core and pangenomes of soil and plant-associated prokaryotes.</title>
        <authorList>
            <person name="Whitman W."/>
        </authorList>
    </citation>
    <scope>NUCLEOTIDE SEQUENCE [LARGE SCALE GENOMIC DNA]</scope>
    <source>
        <strain evidence="2 3">1B</strain>
    </source>
</reference>
<evidence type="ECO:0000256" key="1">
    <source>
        <dbReference type="SAM" id="MobiDB-lite"/>
    </source>
</evidence>
<sequence length="89" mass="9841">MPPAFQDVPHVRPHQTHTPAPVVVLLRRYLAPQCFGLRTSAQNPTTRRPLLRSTLPRPSSHRTATKAAFEATDTALTPTHRTTAPPCRA</sequence>
<feature type="region of interest" description="Disordered" evidence="1">
    <location>
        <begin position="39"/>
        <end position="89"/>
    </location>
</feature>
<keyword evidence="3" id="KW-1185">Reference proteome</keyword>
<evidence type="ECO:0000313" key="2">
    <source>
        <dbReference type="EMBL" id="NKI91388.1"/>
    </source>
</evidence>
<dbReference type="RefSeq" id="WP_168674956.1">
    <property type="nucleotide sequence ID" value="NZ_JAAVTK010000016.1"/>
</dbReference>
<feature type="compositionally biased region" description="Low complexity" evidence="1">
    <location>
        <begin position="44"/>
        <end position="58"/>
    </location>
</feature>
<accession>A0ABX1HQI4</accession>
<proteinExistence type="predicted"/>
<protein>
    <submittedName>
        <fullName evidence="2">Uncharacterized protein</fullName>
    </submittedName>
</protein>
<name>A0ABX1HQI4_9BACT</name>
<dbReference type="Proteomes" id="UP000717634">
    <property type="component" value="Unassembled WGS sequence"/>
</dbReference>